<dbReference type="InterPro" id="IPR006461">
    <property type="entry name" value="PLAC_motif_containing"/>
</dbReference>
<keyword evidence="1" id="KW-0175">Coiled coil</keyword>
<evidence type="ECO:0000256" key="1">
    <source>
        <dbReference type="SAM" id="Coils"/>
    </source>
</evidence>
<dbReference type="InterPro" id="IPR045766">
    <property type="entry name" value="MCAfunc"/>
</dbReference>
<organism evidence="3 4">
    <name type="scientific">Manihot esculenta</name>
    <name type="common">Cassava</name>
    <name type="synonym">Jatropha manihot</name>
    <dbReference type="NCBI Taxonomy" id="3983"/>
    <lineage>
        <taxon>Eukaryota</taxon>
        <taxon>Viridiplantae</taxon>
        <taxon>Streptophyta</taxon>
        <taxon>Embryophyta</taxon>
        <taxon>Tracheophyta</taxon>
        <taxon>Spermatophyta</taxon>
        <taxon>Magnoliopsida</taxon>
        <taxon>eudicotyledons</taxon>
        <taxon>Gunneridae</taxon>
        <taxon>Pentapetalae</taxon>
        <taxon>rosids</taxon>
        <taxon>fabids</taxon>
        <taxon>Malpighiales</taxon>
        <taxon>Euphorbiaceae</taxon>
        <taxon>Crotonoideae</taxon>
        <taxon>Manihoteae</taxon>
        <taxon>Manihot</taxon>
    </lineage>
</organism>
<gene>
    <name evidence="3" type="ORF">MANES_07G134400v8</name>
</gene>
<dbReference type="STRING" id="3983.A0A2C9VL94"/>
<protein>
    <recommendedName>
        <fullName evidence="2">MCAfunc domain-containing protein</fullName>
    </recommendedName>
</protein>
<keyword evidence="4" id="KW-1185">Reference proteome</keyword>
<dbReference type="PANTHER" id="PTHR46604:SF2">
    <property type="entry name" value="MCAFUNC DOMAIN-CONTAINING PROTEIN"/>
    <property type="match status" value="1"/>
</dbReference>
<dbReference type="OMA" id="WQVDLFD"/>
<sequence length="388" mass="44607">MASISQASGVDALGLANMIISAARNATTHRKNCEQLAEHVRLISNLLEKLKSTDLINLPATKEPLEAIEEALRKALDLVESCKDKSYLYMLAMGWSVVYQFRQVQAEIDRYLKIVPLISLVHEFRMQNIKEGLEAIEEDHREYTLEEEDLEAQNVILKPDRTNKDANILEKSLSRRYPNLEFHEALQEEKEKLHIELQRSRTINDPNQCRVIEHLIDVTENVVNAIPEKKLTKLLVNEPTYMVSGFITNAKSSYGEMNPDDKRQSEWQVDLFDCCEEPCLSLKTCIYPCGTFSRIANVVSKGEISRERAVNDLMAYAIFCGCCCYTCCIRRKIRHIFNIEGGSFDDFLTHLMCCCCAMVQEWREIEVRGFEGCQGRKMIPPPYQYMKP</sequence>
<dbReference type="AlphaFoldDB" id="A0A2C9VL94"/>
<feature type="domain" description="MCAfunc" evidence="2">
    <location>
        <begin position="16"/>
        <end position="159"/>
    </location>
</feature>
<feature type="coiled-coil region" evidence="1">
    <location>
        <begin position="126"/>
        <end position="153"/>
    </location>
</feature>
<dbReference type="Pfam" id="PF04749">
    <property type="entry name" value="PLAC8"/>
    <property type="match status" value="1"/>
</dbReference>
<dbReference type="Gramene" id="Manes.07G134400.1.v8.1">
    <property type="protein sequence ID" value="Manes.07G134400.1.v8.1.CDS"/>
    <property type="gene ID" value="Manes.07G134400.v8.1"/>
</dbReference>
<dbReference type="Pfam" id="PF19584">
    <property type="entry name" value="MCAfunc"/>
    <property type="match status" value="1"/>
</dbReference>
<dbReference type="InterPro" id="IPR059179">
    <property type="entry name" value="MLKL-like_MCAfunc"/>
</dbReference>
<comment type="caution">
    <text evidence="3">The sequence shown here is derived from an EMBL/GenBank/DDBJ whole genome shotgun (WGS) entry which is preliminary data.</text>
</comment>
<name>A0A2C9VL94_MANES</name>
<evidence type="ECO:0000313" key="3">
    <source>
        <dbReference type="EMBL" id="OAY46315.1"/>
    </source>
</evidence>
<accession>A0A2C9VL94</accession>
<dbReference type="Gene3D" id="1.20.930.20">
    <property type="entry name" value="Adaptor protein Cbl, N-terminal domain"/>
    <property type="match status" value="1"/>
</dbReference>
<dbReference type="PANTHER" id="PTHR46604">
    <property type="entry name" value="PROTEIN MID1-COMPLEMENTING ACTIVITY 1"/>
    <property type="match status" value="1"/>
</dbReference>
<dbReference type="CDD" id="cd21037">
    <property type="entry name" value="MLKL_NTD"/>
    <property type="match status" value="1"/>
</dbReference>
<dbReference type="EMBL" id="CM004393">
    <property type="protein sequence ID" value="OAY46315.1"/>
    <property type="molecule type" value="Genomic_DNA"/>
</dbReference>
<evidence type="ECO:0000259" key="2">
    <source>
        <dbReference type="Pfam" id="PF19584"/>
    </source>
</evidence>
<dbReference type="InterPro" id="IPR036537">
    <property type="entry name" value="Adaptor_Cbl_N_dom_sf"/>
</dbReference>
<dbReference type="NCBIfam" id="TIGR01571">
    <property type="entry name" value="A_thal_Cys_rich"/>
    <property type="match status" value="1"/>
</dbReference>
<dbReference type="GO" id="GO:0007166">
    <property type="term" value="P:cell surface receptor signaling pathway"/>
    <property type="evidence" value="ECO:0007669"/>
    <property type="project" value="InterPro"/>
</dbReference>
<proteinExistence type="predicted"/>
<reference evidence="4" key="1">
    <citation type="journal article" date="2016" name="Nat. Biotechnol.">
        <title>Sequencing wild and cultivated cassava and related species reveals extensive interspecific hybridization and genetic diversity.</title>
        <authorList>
            <person name="Bredeson J.V."/>
            <person name="Lyons J.B."/>
            <person name="Prochnik S.E."/>
            <person name="Wu G.A."/>
            <person name="Ha C.M."/>
            <person name="Edsinger-Gonzales E."/>
            <person name="Grimwood J."/>
            <person name="Schmutz J."/>
            <person name="Rabbi I.Y."/>
            <person name="Egesi C."/>
            <person name="Nauluvula P."/>
            <person name="Lebot V."/>
            <person name="Ndunguru J."/>
            <person name="Mkamilo G."/>
            <person name="Bart R.S."/>
            <person name="Setter T.L."/>
            <person name="Gleadow R.M."/>
            <person name="Kulakow P."/>
            <person name="Ferguson M.E."/>
            <person name="Rounsley S."/>
            <person name="Rokhsar D.S."/>
        </authorList>
    </citation>
    <scope>NUCLEOTIDE SEQUENCE [LARGE SCALE GENOMIC DNA]</scope>
    <source>
        <strain evidence="4">cv. AM560-2</strain>
    </source>
</reference>
<dbReference type="Proteomes" id="UP000091857">
    <property type="component" value="Chromosome 7"/>
</dbReference>
<evidence type="ECO:0000313" key="4">
    <source>
        <dbReference type="Proteomes" id="UP000091857"/>
    </source>
</evidence>